<evidence type="ECO:0000313" key="2">
    <source>
        <dbReference type="EMBL" id="SUF55636.1"/>
    </source>
</evidence>
<proteinExistence type="predicted"/>
<keyword evidence="1" id="KW-1133">Transmembrane helix</keyword>
<keyword evidence="1" id="KW-0472">Membrane</keyword>
<name>A0A379QEJ7_SALER</name>
<evidence type="ECO:0000256" key="1">
    <source>
        <dbReference type="SAM" id="Phobius"/>
    </source>
</evidence>
<accession>A0A379QEJ7</accession>
<feature type="transmembrane region" description="Helical" evidence="1">
    <location>
        <begin position="6"/>
        <end position="28"/>
    </location>
</feature>
<sequence>MSIYLYTLLTYGLTIIISFAVVGIIVGVNKMMNKLNITDD</sequence>
<organism evidence="2 3">
    <name type="scientific">Salmonella enterica</name>
    <name type="common">Salmonella choleraesuis</name>
    <dbReference type="NCBI Taxonomy" id="28901"/>
    <lineage>
        <taxon>Bacteria</taxon>
        <taxon>Pseudomonadati</taxon>
        <taxon>Pseudomonadota</taxon>
        <taxon>Gammaproteobacteria</taxon>
        <taxon>Enterobacterales</taxon>
        <taxon>Enterobacteriaceae</taxon>
        <taxon>Salmonella</taxon>
    </lineage>
</organism>
<dbReference type="AlphaFoldDB" id="A0A379QEJ7"/>
<dbReference type="RefSeq" id="WP_254895505.1">
    <property type="nucleotide sequence ID" value="NZ_MXLK01000006.1"/>
</dbReference>
<protein>
    <submittedName>
        <fullName evidence="2">Uncharacterized protein</fullName>
    </submittedName>
</protein>
<evidence type="ECO:0000313" key="3">
    <source>
        <dbReference type="Proteomes" id="UP000254597"/>
    </source>
</evidence>
<keyword evidence="1" id="KW-0812">Transmembrane</keyword>
<dbReference type="Proteomes" id="UP000254597">
    <property type="component" value="Unassembled WGS sequence"/>
</dbReference>
<reference evidence="2 3" key="1">
    <citation type="submission" date="2018-06" db="EMBL/GenBank/DDBJ databases">
        <authorList>
            <consortium name="Pathogen Informatics"/>
            <person name="Doyle S."/>
        </authorList>
    </citation>
    <scope>NUCLEOTIDE SEQUENCE [LARGE SCALE GENOMIC DNA]</scope>
    <source>
        <strain evidence="2 3">NCTC10252</strain>
    </source>
</reference>
<gene>
    <name evidence="2" type="ORF">NCTC10252_00835</name>
</gene>
<dbReference type="EMBL" id="UGWP01000004">
    <property type="protein sequence ID" value="SUF55636.1"/>
    <property type="molecule type" value="Genomic_DNA"/>
</dbReference>